<feature type="region of interest" description="Disordered" evidence="1">
    <location>
        <begin position="90"/>
        <end position="109"/>
    </location>
</feature>
<reference evidence="3" key="1">
    <citation type="submission" date="2017-01" db="EMBL/GenBank/DDBJ databases">
        <authorList>
            <person name="Varghese N."/>
            <person name="Submissions S."/>
        </authorList>
    </citation>
    <scope>NUCLEOTIDE SEQUENCE [LARGE SCALE GENOMIC DNA]</scope>
    <source>
        <strain evidence="3">CGMCC 1.7737</strain>
    </source>
</reference>
<keyword evidence="3" id="KW-1185">Reference proteome</keyword>
<dbReference type="AlphaFoldDB" id="A0A1N6Z044"/>
<dbReference type="OrthoDB" id="378015at2157"/>
<dbReference type="Proteomes" id="UP000186914">
    <property type="component" value="Unassembled WGS sequence"/>
</dbReference>
<accession>A0A1N6Z044</accession>
<sequence length="126" mass="13549">MNRGAKLLLAVTVASVVFSGTVAAEQTDKKGQYAEANVSHFELDTQSGKALAGDRITVARDRGNRSTLVPRIVVDASPSDRLNENIVVFDDSSHQSQTHDRNERNNEGNSQICATIVTIANIATNP</sequence>
<name>A0A1N6Z044_9EURY</name>
<proteinExistence type="predicted"/>
<feature type="compositionally biased region" description="Basic and acidic residues" evidence="1">
    <location>
        <begin position="91"/>
        <end position="106"/>
    </location>
</feature>
<evidence type="ECO:0000256" key="1">
    <source>
        <dbReference type="SAM" id="MobiDB-lite"/>
    </source>
</evidence>
<gene>
    <name evidence="2" type="ORF">SAMN05421858_1807</name>
</gene>
<organism evidence="2 3">
    <name type="scientific">Haladaptatus litoreus</name>
    <dbReference type="NCBI Taxonomy" id="553468"/>
    <lineage>
        <taxon>Archaea</taxon>
        <taxon>Methanobacteriati</taxon>
        <taxon>Methanobacteriota</taxon>
        <taxon>Stenosarchaea group</taxon>
        <taxon>Halobacteria</taxon>
        <taxon>Halobacteriales</taxon>
        <taxon>Haladaptataceae</taxon>
        <taxon>Haladaptatus</taxon>
    </lineage>
</organism>
<dbReference type="EMBL" id="FTNO01000001">
    <property type="protein sequence ID" value="SIR20160.1"/>
    <property type="molecule type" value="Genomic_DNA"/>
</dbReference>
<dbReference type="RefSeq" id="WP_076429756.1">
    <property type="nucleotide sequence ID" value="NZ_FTNO01000001.1"/>
</dbReference>
<protein>
    <submittedName>
        <fullName evidence="2">Uncharacterized protein</fullName>
    </submittedName>
</protein>
<evidence type="ECO:0000313" key="2">
    <source>
        <dbReference type="EMBL" id="SIR20160.1"/>
    </source>
</evidence>
<evidence type="ECO:0000313" key="3">
    <source>
        <dbReference type="Proteomes" id="UP000186914"/>
    </source>
</evidence>